<dbReference type="STRING" id="27835.A0A0N4XXW2"/>
<keyword evidence="3" id="KW-1185">Reference proteome</keyword>
<dbReference type="Proteomes" id="UP000271162">
    <property type="component" value="Unassembled WGS sequence"/>
</dbReference>
<gene>
    <name evidence="2" type="ORF">NBR_LOCUS7869</name>
</gene>
<feature type="transmembrane region" description="Helical" evidence="1">
    <location>
        <begin position="328"/>
        <end position="345"/>
    </location>
</feature>
<feature type="transmembrane region" description="Helical" evidence="1">
    <location>
        <begin position="365"/>
        <end position="385"/>
    </location>
</feature>
<dbReference type="OMA" id="EANNDHD"/>
<feature type="transmembrane region" description="Helical" evidence="1">
    <location>
        <begin position="266"/>
        <end position="283"/>
    </location>
</feature>
<evidence type="ECO:0000313" key="2">
    <source>
        <dbReference type="EMBL" id="VDL71458.1"/>
    </source>
</evidence>
<feature type="transmembrane region" description="Helical" evidence="1">
    <location>
        <begin position="289"/>
        <end position="316"/>
    </location>
</feature>
<organism evidence="4">
    <name type="scientific">Nippostrongylus brasiliensis</name>
    <name type="common">Rat hookworm</name>
    <dbReference type="NCBI Taxonomy" id="27835"/>
    <lineage>
        <taxon>Eukaryota</taxon>
        <taxon>Metazoa</taxon>
        <taxon>Ecdysozoa</taxon>
        <taxon>Nematoda</taxon>
        <taxon>Chromadorea</taxon>
        <taxon>Rhabditida</taxon>
        <taxon>Rhabditina</taxon>
        <taxon>Rhabditomorpha</taxon>
        <taxon>Strongyloidea</taxon>
        <taxon>Heligmosomidae</taxon>
        <taxon>Nippostrongylus</taxon>
    </lineage>
</organism>
<accession>A0A0N4XXW2</accession>
<dbReference type="PANTHER" id="PTHR21523">
    <property type="match status" value="1"/>
</dbReference>
<keyword evidence="1" id="KW-0472">Membrane</keyword>
<dbReference type="AlphaFoldDB" id="A0A0N4XXW2"/>
<evidence type="ECO:0000313" key="4">
    <source>
        <dbReference type="WBParaSite" id="NBR_0000786801-mRNA-1"/>
    </source>
</evidence>
<dbReference type="Pfam" id="PF04870">
    <property type="entry name" value="Moulting_cycle"/>
    <property type="match status" value="1"/>
</dbReference>
<dbReference type="WBParaSite" id="NBR_0000786801-mRNA-1">
    <property type="protein sequence ID" value="NBR_0000786801-mRNA-1"/>
    <property type="gene ID" value="NBR_0000786801"/>
</dbReference>
<name>A0A0N4XXW2_NIPBR</name>
<protein>
    <submittedName>
        <fullName evidence="4">Pre-mRNA splicing factor</fullName>
    </submittedName>
</protein>
<reference evidence="4" key="1">
    <citation type="submission" date="2017-02" db="UniProtKB">
        <authorList>
            <consortium name="WormBaseParasite"/>
        </authorList>
    </citation>
    <scope>IDENTIFICATION</scope>
</reference>
<dbReference type="PANTHER" id="PTHR21523:SF37">
    <property type="entry name" value="MLT-TEN (MLT-10) RELATED"/>
    <property type="match status" value="1"/>
</dbReference>
<feature type="transmembrane region" description="Helical" evidence="1">
    <location>
        <begin position="397"/>
        <end position="420"/>
    </location>
</feature>
<proteinExistence type="predicted"/>
<evidence type="ECO:0000256" key="1">
    <source>
        <dbReference type="SAM" id="Phobius"/>
    </source>
</evidence>
<keyword evidence="1" id="KW-0812">Transmembrane</keyword>
<dbReference type="InterPro" id="IPR006954">
    <property type="entry name" value="Mlt-10-like"/>
</dbReference>
<sequence>MNIFGDDDEDDDEKLEKFMKKANKAAMKMTDEEKLMQAPVNIVREGVKLGMMLGGQNTSDFDEKNLKIASPRLLPLLPDEDDDGSVNLLSPSLFALHKEGYGIEAETSLSKMTSIFGERESDAWLNLIMEASGVSDSLAQLKEANNDHDKRLRDDVRGIDGQPLYFTKNNVTEMFGEEGRRKVELFERLQHSFSEEQLRMINTTGYVVMSEQQMDMVYGRGAPFEDPIVRERLSNVSKKDVDVAIEKTIRGLAAETIRFETQRRKAIVLAPILLGSIILDAAGASEPLILSPALLTPVILSPAIFGCVILSPWAFVPVILGPRLLSPVVLSPILFSPVILSPLVLDPLVLSPGVGAPFILTPLVLSPFILSPVALGPLILCPFALSPFIGIPHTLSPLILSPFVLSPILYSPPFISAFVLTPHALSPIIHSEGKHFHSILSPSWLS</sequence>
<dbReference type="EMBL" id="UYSL01019935">
    <property type="protein sequence ID" value="VDL71458.1"/>
    <property type="molecule type" value="Genomic_DNA"/>
</dbReference>
<evidence type="ECO:0000313" key="3">
    <source>
        <dbReference type="Proteomes" id="UP000271162"/>
    </source>
</evidence>
<keyword evidence="1" id="KW-1133">Transmembrane helix</keyword>
<reference evidence="2 3" key="2">
    <citation type="submission" date="2018-11" db="EMBL/GenBank/DDBJ databases">
        <authorList>
            <consortium name="Pathogen Informatics"/>
        </authorList>
    </citation>
    <scope>NUCLEOTIDE SEQUENCE [LARGE SCALE GENOMIC DNA]</scope>
</reference>